<dbReference type="Proteomes" id="UP000582837">
    <property type="component" value="Unassembled WGS sequence"/>
</dbReference>
<dbReference type="HAMAP" id="MF_01456">
    <property type="entry name" value="NDH1_NuoK"/>
    <property type="match status" value="1"/>
</dbReference>
<evidence type="ECO:0000256" key="6">
    <source>
        <dbReference type="ARBA" id="ARBA00022719"/>
    </source>
</evidence>
<dbReference type="FunFam" id="1.10.287.3510:FF:000001">
    <property type="entry name" value="NADH-quinone oxidoreductase subunit K"/>
    <property type="match status" value="1"/>
</dbReference>
<dbReference type="EMBL" id="JACHIA010000008">
    <property type="protein sequence ID" value="MBB6071347.1"/>
    <property type="molecule type" value="Genomic_DNA"/>
</dbReference>
<dbReference type="Pfam" id="PF00420">
    <property type="entry name" value="Oxidored_q2"/>
    <property type="match status" value="1"/>
</dbReference>
<evidence type="ECO:0000256" key="4">
    <source>
        <dbReference type="ARBA" id="ARBA00022448"/>
    </source>
</evidence>
<evidence type="ECO:0000256" key="10">
    <source>
        <dbReference type="ARBA" id="ARBA00023136"/>
    </source>
</evidence>
<feature type="transmembrane region" description="Helical" evidence="11">
    <location>
        <begin position="62"/>
        <end position="85"/>
    </location>
</feature>
<keyword evidence="11" id="KW-1003">Cell membrane</keyword>
<dbReference type="GO" id="GO:0005886">
    <property type="term" value="C:plasma membrane"/>
    <property type="evidence" value="ECO:0007669"/>
    <property type="project" value="UniProtKB-SubCell"/>
</dbReference>
<evidence type="ECO:0000256" key="11">
    <source>
        <dbReference type="HAMAP-Rule" id="MF_01456"/>
    </source>
</evidence>
<evidence type="ECO:0000256" key="8">
    <source>
        <dbReference type="ARBA" id="ARBA00022989"/>
    </source>
</evidence>
<dbReference type="AlphaFoldDB" id="A0A841H018"/>
<dbReference type="PANTHER" id="PTHR11434">
    <property type="entry name" value="NADH-UBIQUINONE OXIDOREDUCTASE SUBUNIT ND4L"/>
    <property type="match status" value="1"/>
</dbReference>
<dbReference type="GO" id="GO:0030964">
    <property type="term" value="C:NADH dehydrogenase complex"/>
    <property type="evidence" value="ECO:0007669"/>
    <property type="project" value="TreeGrafter"/>
</dbReference>
<keyword evidence="9 11" id="KW-0520">NAD</keyword>
<comment type="subunit">
    <text evidence="11">NDH-1 is composed of 14 different subunits. Subunits NuoA, H, J, K, L, M, N constitute the membrane sector of the complex.</text>
</comment>
<feature type="transmembrane region" description="Helical" evidence="11">
    <location>
        <begin position="31"/>
        <end position="50"/>
    </location>
</feature>
<dbReference type="NCBIfam" id="NF004321">
    <property type="entry name" value="PRK05715.1-3"/>
    <property type="match status" value="1"/>
</dbReference>
<keyword evidence="8 11" id="KW-1133">Transmembrane helix</keyword>
<evidence type="ECO:0000256" key="7">
    <source>
        <dbReference type="ARBA" id="ARBA00022967"/>
    </source>
</evidence>
<evidence type="ECO:0000256" key="3">
    <source>
        <dbReference type="ARBA" id="ARBA00010519"/>
    </source>
</evidence>
<organism evidence="12 13">
    <name type="scientific">Longimicrobium terrae</name>
    <dbReference type="NCBI Taxonomy" id="1639882"/>
    <lineage>
        <taxon>Bacteria</taxon>
        <taxon>Pseudomonadati</taxon>
        <taxon>Gemmatimonadota</taxon>
        <taxon>Longimicrobiia</taxon>
        <taxon>Longimicrobiales</taxon>
        <taxon>Longimicrobiaceae</taxon>
        <taxon>Longimicrobium</taxon>
    </lineage>
</organism>
<dbReference type="Gene3D" id="1.10.287.3510">
    <property type="match status" value="1"/>
</dbReference>
<feature type="transmembrane region" description="Helical" evidence="11">
    <location>
        <begin position="6"/>
        <end position="26"/>
    </location>
</feature>
<gene>
    <name evidence="11" type="primary">nuoK</name>
    <name evidence="12" type="ORF">HNQ61_002971</name>
</gene>
<dbReference type="GO" id="GO:0050136">
    <property type="term" value="F:NADH dehydrogenase (quinone) (non-electrogenic) activity"/>
    <property type="evidence" value="ECO:0007669"/>
    <property type="project" value="UniProtKB-UniRule"/>
</dbReference>
<dbReference type="GO" id="GO:0042773">
    <property type="term" value="P:ATP synthesis coupled electron transport"/>
    <property type="evidence" value="ECO:0007669"/>
    <property type="project" value="InterPro"/>
</dbReference>
<sequence length="101" mass="10820">MEHIPLSYTLGLSALLFSIGAAGVIIRRNAIVLFMCIELMLNAVNLAFVALSPTAGVQGQVFVFFVIAVAAAEAAVGLAIIISVFRHSESVDIKNFSLLRW</sequence>
<evidence type="ECO:0000256" key="1">
    <source>
        <dbReference type="ARBA" id="ARBA00002378"/>
    </source>
</evidence>
<reference evidence="12 13" key="1">
    <citation type="submission" date="2020-08" db="EMBL/GenBank/DDBJ databases">
        <title>Genomic Encyclopedia of Type Strains, Phase IV (KMG-IV): sequencing the most valuable type-strain genomes for metagenomic binning, comparative biology and taxonomic classification.</title>
        <authorList>
            <person name="Goeker M."/>
        </authorList>
    </citation>
    <scope>NUCLEOTIDE SEQUENCE [LARGE SCALE GENOMIC DNA]</scope>
    <source>
        <strain evidence="12 13">DSM 29007</strain>
    </source>
</reference>
<evidence type="ECO:0000313" key="12">
    <source>
        <dbReference type="EMBL" id="MBB6071347.1"/>
    </source>
</evidence>
<dbReference type="EC" id="7.1.1.-" evidence="11"/>
<keyword evidence="5 11" id="KW-0812">Transmembrane</keyword>
<keyword evidence="13" id="KW-1185">Reference proteome</keyword>
<comment type="catalytic activity">
    <reaction evidence="11">
        <text>a quinone + NADH + 5 H(+)(in) = a quinol + NAD(+) + 4 H(+)(out)</text>
        <dbReference type="Rhea" id="RHEA:57888"/>
        <dbReference type="ChEBI" id="CHEBI:15378"/>
        <dbReference type="ChEBI" id="CHEBI:24646"/>
        <dbReference type="ChEBI" id="CHEBI:57540"/>
        <dbReference type="ChEBI" id="CHEBI:57945"/>
        <dbReference type="ChEBI" id="CHEBI:132124"/>
    </reaction>
</comment>
<dbReference type="InterPro" id="IPR001133">
    <property type="entry name" value="NADH_UbQ_OxRdtase_chain4L/K"/>
</dbReference>
<keyword evidence="4 11" id="KW-0813">Transport</keyword>
<comment type="subcellular location">
    <subcellularLocation>
        <location evidence="11">Cell membrane</location>
        <topology evidence="11">Multi-pass membrane protein</topology>
    </subcellularLocation>
    <subcellularLocation>
        <location evidence="2">Membrane</location>
        <topology evidence="2">Multi-pass membrane protein</topology>
    </subcellularLocation>
</comment>
<keyword evidence="11" id="KW-0830">Ubiquinone</keyword>
<comment type="caution">
    <text evidence="12">The sequence shown here is derived from an EMBL/GenBank/DDBJ whole genome shotgun (WGS) entry which is preliminary data.</text>
</comment>
<dbReference type="NCBIfam" id="NF004320">
    <property type="entry name" value="PRK05715.1-2"/>
    <property type="match status" value="1"/>
</dbReference>
<keyword evidence="6 11" id="KW-0874">Quinone</keyword>
<accession>A0A841H018</accession>
<evidence type="ECO:0000256" key="5">
    <source>
        <dbReference type="ARBA" id="ARBA00022692"/>
    </source>
</evidence>
<comment type="similarity">
    <text evidence="3 11">Belongs to the complex I subunit 4L family.</text>
</comment>
<dbReference type="GO" id="GO:0048038">
    <property type="term" value="F:quinone binding"/>
    <property type="evidence" value="ECO:0007669"/>
    <property type="project" value="UniProtKB-KW"/>
</dbReference>
<keyword evidence="7 11" id="KW-1278">Translocase</keyword>
<keyword evidence="10 11" id="KW-0472">Membrane</keyword>
<evidence type="ECO:0000313" key="13">
    <source>
        <dbReference type="Proteomes" id="UP000582837"/>
    </source>
</evidence>
<evidence type="ECO:0000256" key="9">
    <source>
        <dbReference type="ARBA" id="ARBA00023027"/>
    </source>
</evidence>
<protein>
    <recommendedName>
        <fullName evidence="11">NADH-quinone oxidoreductase subunit K</fullName>
        <ecNumber evidence="11">7.1.1.-</ecNumber>
    </recommendedName>
    <alternativeName>
        <fullName evidence="11">NADH dehydrogenase I subunit K</fullName>
    </alternativeName>
    <alternativeName>
        <fullName evidence="11">NDH-1 subunit K</fullName>
    </alternativeName>
</protein>
<dbReference type="PANTHER" id="PTHR11434:SF21">
    <property type="entry name" value="NADH DEHYDROGENASE SUBUNIT 4L-RELATED"/>
    <property type="match status" value="1"/>
</dbReference>
<name>A0A841H018_9BACT</name>
<proteinExistence type="inferred from homology"/>
<evidence type="ECO:0000256" key="2">
    <source>
        <dbReference type="ARBA" id="ARBA00004141"/>
    </source>
</evidence>
<comment type="function">
    <text evidence="1 11">NDH-1 shuttles electrons from NADH, via FMN and iron-sulfur (Fe-S) centers, to quinones in the respiratory chain. The immediate electron acceptor for the enzyme in this species is believed to be ubiquinone. Couples the redox reaction to proton translocation (for every two electrons transferred, four hydrogen ions are translocated across the cytoplasmic membrane), and thus conserves the redox energy in a proton gradient.</text>
</comment>
<dbReference type="InterPro" id="IPR039428">
    <property type="entry name" value="NUOK/Mnh_C1-like"/>
</dbReference>